<comment type="caution">
    <text evidence="3">The sequence shown here is derived from an EMBL/GenBank/DDBJ whole genome shotgun (WGS) entry which is preliminary data.</text>
</comment>
<keyword evidence="4" id="KW-1185">Reference proteome</keyword>
<dbReference type="OrthoDB" id="10255630at2759"/>
<feature type="region of interest" description="Disordered" evidence="2">
    <location>
        <begin position="120"/>
        <end position="202"/>
    </location>
</feature>
<dbReference type="Gene3D" id="1.10.287.1490">
    <property type="match status" value="1"/>
</dbReference>
<dbReference type="AlphaFoldDB" id="A8Q1J2"/>
<evidence type="ECO:0000256" key="2">
    <source>
        <dbReference type="SAM" id="MobiDB-lite"/>
    </source>
</evidence>
<dbReference type="STRING" id="425265.A8Q1J2"/>
<accession>A8Q1J2</accession>
<dbReference type="KEGG" id="mgl:MGL_1796"/>
<gene>
    <name evidence="3" type="ORF">MGL_1796</name>
</gene>
<keyword evidence="1" id="KW-0175">Coiled coil</keyword>
<name>A8Q1J2_MALGO</name>
<dbReference type="Proteomes" id="UP000008837">
    <property type="component" value="Unassembled WGS sequence"/>
</dbReference>
<feature type="coiled-coil region" evidence="1">
    <location>
        <begin position="606"/>
        <end position="665"/>
    </location>
</feature>
<dbReference type="OMA" id="HDEAYYG"/>
<feature type="compositionally biased region" description="Low complexity" evidence="2">
    <location>
        <begin position="453"/>
        <end position="469"/>
    </location>
</feature>
<reference evidence="3 4" key="1">
    <citation type="journal article" date="2007" name="Proc. Natl. Acad. Sci. U.S.A.">
        <title>Dandruff-associated Malassezia genomes reveal convergent and divergent virulence traits shared with plant and human fungal pathogens.</title>
        <authorList>
            <person name="Xu J."/>
            <person name="Saunders C.W."/>
            <person name="Hu P."/>
            <person name="Grant R.A."/>
            <person name="Boekhout T."/>
            <person name="Kuramae E.E."/>
            <person name="Kronstad J.W."/>
            <person name="Deangelis Y.M."/>
            <person name="Reeder N.L."/>
            <person name="Johnstone K.R."/>
            <person name="Leland M."/>
            <person name="Fieno A.M."/>
            <person name="Begley W.M."/>
            <person name="Sun Y."/>
            <person name="Lacey M.P."/>
            <person name="Chaudhary T."/>
            <person name="Keough T."/>
            <person name="Chu L."/>
            <person name="Sears R."/>
            <person name="Yuan B."/>
            <person name="Dawson T.L.Jr."/>
        </authorList>
    </citation>
    <scope>NUCLEOTIDE SEQUENCE [LARGE SCALE GENOMIC DNA]</scope>
    <source>
        <strain evidence="4">ATCC MYA-4612 / CBS 7966</strain>
    </source>
</reference>
<proteinExistence type="predicted"/>
<feature type="region of interest" description="Disordered" evidence="2">
    <location>
        <begin position="380"/>
        <end position="561"/>
    </location>
</feature>
<feature type="compositionally biased region" description="Polar residues" evidence="2">
    <location>
        <begin position="422"/>
        <end position="431"/>
    </location>
</feature>
<feature type="compositionally biased region" description="Polar residues" evidence="2">
    <location>
        <begin position="782"/>
        <end position="794"/>
    </location>
</feature>
<feature type="compositionally biased region" description="Basic and acidic residues" evidence="2">
    <location>
        <begin position="152"/>
        <end position="164"/>
    </location>
</feature>
<evidence type="ECO:0000313" key="3">
    <source>
        <dbReference type="EMBL" id="EDP43583.1"/>
    </source>
</evidence>
<organism evidence="3 4">
    <name type="scientific">Malassezia globosa (strain ATCC MYA-4612 / CBS 7966)</name>
    <name type="common">Dandruff-associated fungus</name>
    <dbReference type="NCBI Taxonomy" id="425265"/>
    <lineage>
        <taxon>Eukaryota</taxon>
        <taxon>Fungi</taxon>
        <taxon>Dikarya</taxon>
        <taxon>Basidiomycota</taxon>
        <taxon>Ustilaginomycotina</taxon>
        <taxon>Malasseziomycetes</taxon>
        <taxon>Malasseziales</taxon>
        <taxon>Malasseziaceae</taxon>
        <taxon>Malassezia</taxon>
    </lineage>
</organism>
<dbReference type="GeneID" id="5855104"/>
<feature type="region of interest" description="Disordered" evidence="2">
    <location>
        <begin position="217"/>
        <end position="291"/>
    </location>
</feature>
<feature type="compositionally biased region" description="Basic residues" evidence="2">
    <location>
        <begin position="13"/>
        <end position="27"/>
    </location>
</feature>
<protein>
    <submittedName>
        <fullName evidence="3">Uncharacterized protein</fullName>
    </submittedName>
</protein>
<evidence type="ECO:0000313" key="4">
    <source>
        <dbReference type="Proteomes" id="UP000008837"/>
    </source>
</evidence>
<feature type="compositionally biased region" description="Low complexity" evidence="2">
    <location>
        <begin position="547"/>
        <end position="561"/>
    </location>
</feature>
<dbReference type="EMBL" id="AAYY01000006">
    <property type="protein sequence ID" value="EDP43583.1"/>
    <property type="molecule type" value="Genomic_DNA"/>
</dbReference>
<feature type="region of interest" description="Disordered" evidence="2">
    <location>
        <begin position="1"/>
        <end position="94"/>
    </location>
</feature>
<feature type="compositionally biased region" description="Polar residues" evidence="2">
    <location>
        <begin position="763"/>
        <end position="774"/>
    </location>
</feature>
<dbReference type="VEuPathDB" id="FungiDB:MGL_1796"/>
<feature type="compositionally biased region" description="Basic and acidic residues" evidence="2">
    <location>
        <begin position="244"/>
        <end position="254"/>
    </location>
</feature>
<feature type="compositionally biased region" description="Basic and acidic residues" evidence="2">
    <location>
        <begin position="748"/>
        <end position="759"/>
    </location>
</feature>
<feature type="region of interest" description="Disordered" evidence="2">
    <location>
        <begin position="678"/>
        <end position="794"/>
    </location>
</feature>
<feature type="compositionally biased region" description="Basic and acidic residues" evidence="2">
    <location>
        <begin position="383"/>
        <end position="404"/>
    </location>
</feature>
<sequence length="845" mass="92401">MEDRAAKAERARKQLYRHREIQRRKRQSLLLEPAPSAAESNAVSSHAPASPKAATHETLISHPKPQTQLQPQPAVEAPTSSHVENPPSEPACEPAHFASELWSSDQPLEQTAAFDFVQPEETDASHGIKNQHQIPHPTEPAYTEPFNAPYSADDRSLPADDYDKPAAQLTDEPETVQEAEPATGLFSSAYEPATDSDFLSSTRHSSLDLFHANPHLRNLYAPSPQRPKSMDNFAESFEASVDEPTVHDTQDEQPNHAASSLFATADSDKSGTPATTLDYAPAVNESAQREQAYSNDAYTYDDAYLQDDVYDHNNAYGKDGAFELDDPYEQDYAYGHDDAYGQNHVDAHEYYAPHNYGHDEPYTSAYTQDYAHDVYEATADPSSEYHSDGHFDDPATFELHDPHDALPTAQDFDPEHMLEPISEQSQESNTTPPSSSSPKLQHPNTDTKDAQHGSADASGAPLGSGAASADHLFDQPLSSSNDALFEMPASSTAPGDPPHVADQLFAENDMPSWDDDSDDKNVPSVAQEDPAYATSEPCTKRSATADSASEPVATASAPASSSHLDELCTQLSNLQLAHDATQTQLTSVQAEYKSCTDQLHTVTAKLEALQADYATLLAAHTSLKAERDDLSQQSATAAKEHNDQVAHLETELAKLQEASNASRERESQYIQTIQAFEEEQQRRQSENTLVPVSAAADQGLPSRIDEARRSLSGTHGRTHKRSATTSAAAPRLPPLAEQELSVQLPRRQPTDKPRMRRNPDMPASQQHQRKTSLSMLRARMSSDASDATPFTPSLPTRKLSIVQTGDDNVASSVQNRVDMARTQSNQFSQDALLFCSSCKGDLIIV</sequence>
<dbReference type="InParanoid" id="A8Q1J2"/>
<dbReference type="RefSeq" id="XP_001730797.1">
    <property type="nucleotide sequence ID" value="XM_001730745.1"/>
</dbReference>
<evidence type="ECO:0000256" key="1">
    <source>
        <dbReference type="SAM" id="Coils"/>
    </source>
</evidence>
<feature type="compositionally biased region" description="Basic and acidic residues" evidence="2">
    <location>
        <begin position="1"/>
        <end position="12"/>
    </location>
</feature>